<dbReference type="Proteomes" id="UP001341840">
    <property type="component" value="Unassembled WGS sequence"/>
</dbReference>
<dbReference type="EMBL" id="JASCZI010244031">
    <property type="protein sequence ID" value="MED6213833.1"/>
    <property type="molecule type" value="Genomic_DNA"/>
</dbReference>
<evidence type="ECO:0000313" key="4">
    <source>
        <dbReference type="Proteomes" id="UP001341840"/>
    </source>
</evidence>
<sequence>MVYAVSKDTAQNAPKPLDGQDPYIKNIILKGQEYNLYVHSYLRHGSDAARGEILNITHNSANPCVLAGFDGTYAYSGDEYRAYAPSSGSSFDKCRQIVREALKLEAPCSYNKDCTFGGIWSGGGGSGQKNLYVATSFFYMASEGSATSSADQRRRQNLAELRYQLWVIG</sequence>
<dbReference type="PANTHER" id="PTHR11782:SF80">
    <property type="entry name" value="GDA1_CD39 NUCLEOSIDE PHOSPHATASE FAMILY PROTEIN"/>
    <property type="match status" value="1"/>
</dbReference>
<dbReference type="Gene3D" id="3.30.420.150">
    <property type="entry name" value="Exopolyphosphatase. Domain 2"/>
    <property type="match status" value="1"/>
</dbReference>
<dbReference type="InterPro" id="IPR000407">
    <property type="entry name" value="GDA1_CD39_NTPase"/>
</dbReference>
<evidence type="ECO:0000256" key="1">
    <source>
        <dbReference type="ARBA" id="ARBA00009283"/>
    </source>
</evidence>
<protein>
    <submittedName>
        <fullName evidence="3">Uncharacterized protein</fullName>
    </submittedName>
</protein>
<dbReference type="Pfam" id="PF01150">
    <property type="entry name" value="GDA1_CD39"/>
    <property type="match status" value="1"/>
</dbReference>
<evidence type="ECO:0000313" key="3">
    <source>
        <dbReference type="EMBL" id="MED6213833.1"/>
    </source>
</evidence>
<comment type="caution">
    <text evidence="3">The sequence shown here is derived from an EMBL/GenBank/DDBJ whole genome shotgun (WGS) entry which is preliminary data.</text>
</comment>
<comment type="similarity">
    <text evidence="1">Belongs to the GDA1/CD39 NTPase family.</text>
</comment>
<proteinExistence type="inferred from homology"/>
<name>A0ABU6YZ26_9FABA</name>
<keyword evidence="2" id="KW-0378">Hydrolase</keyword>
<organism evidence="3 4">
    <name type="scientific">Stylosanthes scabra</name>
    <dbReference type="NCBI Taxonomy" id="79078"/>
    <lineage>
        <taxon>Eukaryota</taxon>
        <taxon>Viridiplantae</taxon>
        <taxon>Streptophyta</taxon>
        <taxon>Embryophyta</taxon>
        <taxon>Tracheophyta</taxon>
        <taxon>Spermatophyta</taxon>
        <taxon>Magnoliopsida</taxon>
        <taxon>eudicotyledons</taxon>
        <taxon>Gunneridae</taxon>
        <taxon>Pentapetalae</taxon>
        <taxon>rosids</taxon>
        <taxon>fabids</taxon>
        <taxon>Fabales</taxon>
        <taxon>Fabaceae</taxon>
        <taxon>Papilionoideae</taxon>
        <taxon>50 kb inversion clade</taxon>
        <taxon>dalbergioids sensu lato</taxon>
        <taxon>Dalbergieae</taxon>
        <taxon>Pterocarpus clade</taxon>
        <taxon>Stylosanthes</taxon>
    </lineage>
</organism>
<dbReference type="PANTHER" id="PTHR11782">
    <property type="entry name" value="ADENOSINE/GUANOSINE DIPHOSPHATASE"/>
    <property type="match status" value="1"/>
</dbReference>
<gene>
    <name evidence="3" type="ORF">PIB30_097255</name>
</gene>
<accession>A0ABU6YZ26</accession>
<reference evidence="3 4" key="1">
    <citation type="journal article" date="2023" name="Plants (Basel)">
        <title>Bridging the Gap: Combining Genomics and Transcriptomics Approaches to Understand Stylosanthes scabra, an Orphan Legume from the Brazilian Caatinga.</title>
        <authorList>
            <person name="Ferreira-Neto J.R.C."/>
            <person name="da Silva M.D."/>
            <person name="Binneck E."/>
            <person name="de Melo N.F."/>
            <person name="da Silva R.H."/>
            <person name="de Melo A.L.T.M."/>
            <person name="Pandolfi V."/>
            <person name="Bustamante F.O."/>
            <person name="Brasileiro-Vidal A.C."/>
            <person name="Benko-Iseppon A.M."/>
        </authorList>
    </citation>
    <scope>NUCLEOTIDE SEQUENCE [LARGE SCALE GENOMIC DNA]</scope>
    <source>
        <tissue evidence="3">Leaves</tissue>
    </source>
</reference>
<keyword evidence="4" id="KW-1185">Reference proteome</keyword>
<evidence type="ECO:0000256" key="2">
    <source>
        <dbReference type="ARBA" id="ARBA00022801"/>
    </source>
</evidence>